<keyword evidence="1" id="KW-1133">Transmembrane helix</keyword>
<sequence length="350" mass="40470">MKFIILIINWFILINNVSCAINQECYPLLPNGEIELSIKRNSSILIYNIIDSQTTNIYLPNDEELKTYKRNFTVCGVHDRCAEFGQYTVEGQLSHKSLNKFFNPIDISSPIKFSNDEKKSGTYCVLIYQDGTYIHGINLSHSGDVIKYNSTKILSLLIILEFITFLTLWIKTFKGFSFELSFIALSIHIYRLLTLNQTSYLKHLGEFILNCLILSKFLKFISINSSDSSNKNKFSHSLLFKISTSITVILNSLINSFETYHLSFKFYQFFSIILLIFLSRSKPQKLNLLIPIVLNTFEILSFIPIWYITESNNLEYLSLYSQSYTNIIHVLFNHAIDFSYLGIALGLLYL</sequence>
<feature type="signal peptide" evidence="2">
    <location>
        <begin position="1"/>
        <end position="19"/>
    </location>
</feature>
<keyword evidence="1" id="KW-0472">Membrane</keyword>
<dbReference type="EMBL" id="JAEUBF010001349">
    <property type="protein sequence ID" value="KAH3669040.1"/>
    <property type="molecule type" value="Genomic_DNA"/>
</dbReference>
<organism evidence="3 4">
    <name type="scientific">Wickerhamomyces mucosus</name>
    <dbReference type="NCBI Taxonomy" id="1378264"/>
    <lineage>
        <taxon>Eukaryota</taxon>
        <taxon>Fungi</taxon>
        <taxon>Dikarya</taxon>
        <taxon>Ascomycota</taxon>
        <taxon>Saccharomycotina</taxon>
        <taxon>Saccharomycetes</taxon>
        <taxon>Phaffomycetales</taxon>
        <taxon>Wickerhamomycetaceae</taxon>
        <taxon>Wickerhamomyces</taxon>
    </lineage>
</organism>
<evidence type="ECO:0000256" key="1">
    <source>
        <dbReference type="SAM" id="Phobius"/>
    </source>
</evidence>
<keyword evidence="4" id="KW-1185">Reference proteome</keyword>
<comment type="caution">
    <text evidence="3">The sequence shown here is derived from an EMBL/GenBank/DDBJ whole genome shotgun (WGS) entry which is preliminary data.</text>
</comment>
<dbReference type="AlphaFoldDB" id="A0A9P8PCF1"/>
<accession>A0A9P8PCF1</accession>
<name>A0A9P8PCF1_9ASCO</name>
<feature type="transmembrane region" description="Helical" evidence="1">
    <location>
        <begin position="286"/>
        <end position="307"/>
    </location>
</feature>
<proteinExistence type="predicted"/>
<evidence type="ECO:0000313" key="4">
    <source>
        <dbReference type="Proteomes" id="UP000769528"/>
    </source>
</evidence>
<keyword evidence="1" id="KW-0812">Transmembrane</keyword>
<keyword evidence="2" id="KW-0732">Signal</keyword>
<feature type="transmembrane region" description="Helical" evidence="1">
    <location>
        <begin position="327"/>
        <end position="349"/>
    </location>
</feature>
<feature type="transmembrane region" description="Helical" evidence="1">
    <location>
        <begin position="260"/>
        <end position="279"/>
    </location>
</feature>
<feature type="transmembrane region" description="Helical" evidence="1">
    <location>
        <begin position="153"/>
        <end position="170"/>
    </location>
</feature>
<reference evidence="3" key="2">
    <citation type="submission" date="2021-01" db="EMBL/GenBank/DDBJ databases">
        <authorList>
            <person name="Schikora-Tamarit M.A."/>
        </authorList>
    </citation>
    <scope>NUCLEOTIDE SEQUENCE</scope>
    <source>
        <strain evidence="3">CBS6341</strain>
    </source>
</reference>
<gene>
    <name evidence="3" type="ORF">WICMUC_005103</name>
</gene>
<evidence type="ECO:0008006" key="5">
    <source>
        <dbReference type="Google" id="ProtNLM"/>
    </source>
</evidence>
<reference evidence="3" key="1">
    <citation type="journal article" date="2021" name="Open Biol.">
        <title>Shared evolutionary footprints suggest mitochondrial oxidative damage underlies multiple complex I losses in fungi.</title>
        <authorList>
            <person name="Schikora-Tamarit M.A."/>
            <person name="Marcet-Houben M."/>
            <person name="Nosek J."/>
            <person name="Gabaldon T."/>
        </authorList>
    </citation>
    <scope>NUCLEOTIDE SEQUENCE</scope>
    <source>
        <strain evidence="3">CBS6341</strain>
    </source>
</reference>
<evidence type="ECO:0000256" key="2">
    <source>
        <dbReference type="SAM" id="SignalP"/>
    </source>
</evidence>
<dbReference type="Proteomes" id="UP000769528">
    <property type="component" value="Unassembled WGS sequence"/>
</dbReference>
<evidence type="ECO:0000313" key="3">
    <source>
        <dbReference type="EMBL" id="KAH3669040.1"/>
    </source>
</evidence>
<feature type="chain" id="PRO_5040474468" description="Intimal thickness related receptor IRP domain-containing protein" evidence="2">
    <location>
        <begin position="20"/>
        <end position="350"/>
    </location>
</feature>
<protein>
    <recommendedName>
        <fullName evidence="5">Intimal thickness related receptor IRP domain-containing protein</fullName>
    </recommendedName>
</protein>